<sequence length="521" mass="56799">MKPSSPSEPSDLSHASHASRWLDTGCRPPQRVPEGTDAAIEYVAQALGHPVYARWTLTVLKRGCPSLADAKREHPAVFALLLEHDAAVEYWERGRLRVVPESTAPSAATVLERVLRQHRRRFRLAGPNDTPGDAPDGALSSMPHAVTEEAALMAALVAPAWLARAGRFANAVVLTNTLGVADDAQAVRLFLRERASHSPHTLRAYVTELRRLAAWCTRERLGPFSDLTRQDLMAYRDEVQAPHAGADGNARRAAPATVSRALAVVSSLYAWWHRTGYLSINPAEGLAAGRRARMTWTPVRFLPAAALTHCDAVAAGDAPVDVLPTVWARRRAIWALYRFAGVRLAELVWNEALALPRIQVDDARQWTLHIIGKGSKQRAIPLPSACLPALRAYRRVRGLPGDPPPGERLPLVHSERGRALGASGLYDEVRAVFALAATRLPPGESAMRAALEGASTHWLRHGYARTLVVDHRVPLPVAQALLGHASVQTTAAYARTDGTQLRDFVEGSFPRPLYALFATAI</sequence>
<dbReference type="Pfam" id="PF02899">
    <property type="entry name" value="Phage_int_SAM_1"/>
    <property type="match status" value="1"/>
</dbReference>
<evidence type="ECO:0000259" key="8">
    <source>
        <dbReference type="PROSITE" id="PS51900"/>
    </source>
</evidence>
<gene>
    <name evidence="9" type="ORF">E1N52_29180</name>
</gene>
<protein>
    <submittedName>
        <fullName evidence="9">Integrase</fullName>
    </submittedName>
</protein>
<accession>A0A4V2ZVF1</accession>
<comment type="caution">
    <text evidence="9">The sequence shown here is derived from an EMBL/GenBank/DDBJ whole genome shotgun (WGS) entry which is preliminary data.</text>
</comment>
<dbReference type="InterPro" id="IPR013762">
    <property type="entry name" value="Integrase-like_cat_sf"/>
</dbReference>
<dbReference type="Pfam" id="PF00589">
    <property type="entry name" value="Phage_integrase"/>
    <property type="match status" value="1"/>
</dbReference>
<dbReference type="InterPro" id="IPR050090">
    <property type="entry name" value="Tyrosine_recombinase_XerCD"/>
</dbReference>
<dbReference type="InterPro" id="IPR004107">
    <property type="entry name" value="Integrase_SAM-like_N"/>
</dbReference>
<dbReference type="Gene3D" id="1.10.443.10">
    <property type="entry name" value="Intergrase catalytic core"/>
    <property type="match status" value="1"/>
</dbReference>
<dbReference type="EMBL" id="SMOD01000027">
    <property type="protein sequence ID" value="TDG04523.1"/>
    <property type="molecule type" value="Genomic_DNA"/>
</dbReference>
<dbReference type="PROSITE" id="PS51900">
    <property type="entry name" value="CB"/>
    <property type="match status" value="1"/>
</dbReference>
<feature type="compositionally biased region" description="Polar residues" evidence="6">
    <location>
        <begin position="1"/>
        <end position="10"/>
    </location>
</feature>
<name>A0A4V2ZVF1_9BURK</name>
<dbReference type="InterPro" id="IPR002104">
    <property type="entry name" value="Integrase_catalytic"/>
</dbReference>
<reference evidence="9 10" key="1">
    <citation type="submission" date="2019-03" db="EMBL/GenBank/DDBJ databases">
        <title>Paraburkholderia sp. isolated from native Mimosa gymnas in Guartela State Park, Brazil.</title>
        <authorList>
            <person name="Paulitsch F."/>
            <person name="Hungria M."/>
            <person name="Delamuta J.R.M."/>
            <person name="Ribeiro R.A."/>
            <person name="Dall'Agnol R."/>
            <person name="Silva J.S.B."/>
        </authorList>
    </citation>
    <scope>NUCLEOTIDE SEQUENCE [LARGE SCALE GENOMIC DNA]</scope>
    <source>
        <strain evidence="9 10">CNPSo 3008</strain>
    </source>
</reference>
<feature type="domain" description="Tyr recombinase" evidence="7">
    <location>
        <begin position="302"/>
        <end position="506"/>
    </location>
</feature>
<keyword evidence="3 5" id="KW-0238">DNA-binding</keyword>
<dbReference type="SUPFAM" id="SSF56349">
    <property type="entry name" value="DNA breaking-rejoining enzymes"/>
    <property type="match status" value="1"/>
</dbReference>
<proteinExistence type="predicted"/>
<dbReference type="PROSITE" id="PS51898">
    <property type="entry name" value="TYR_RECOMBINASE"/>
    <property type="match status" value="1"/>
</dbReference>
<dbReference type="CDD" id="cd00397">
    <property type="entry name" value="DNA_BRE_C"/>
    <property type="match status" value="1"/>
</dbReference>
<evidence type="ECO:0000313" key="9">
    <source>
        <dbReference type="EMBL" id="TDG04523.1"/>
    </source>
</evidence>
<keyword evidence="4" id="KW-0233">DNA recombination</keyword>
<dbReference type="GO" id="GO:0007059">
    <property type="term" value="P:chromosome segregation"/>
    <property type="evidence" value="ECO:0007669"/>
    <property type="project" value="UniProtKB-KW"/>
</dbReference>
<evidence type="ECO:0000256" key="5">
    <source>
        <dbReference type="PROSITE-ProRule" id="PRU01248"/>
    </source>
</evidence>
<dbReference type="OrthoDB" id="8881750at2"/>
<evidence type="ECO:0000256" key="6">
    <source>
        <dbReference type="SAM" id="MobiDB-lite"/>
    </source>
</evidence>
<dbReference type="AlphaFoldDB" id="A0A4V2ZVF1"/>
<feature type="domain" description="Core-binding (CB)" evidence="8">
    <location>
        <begin position="181"/>
        <end position="273"/>
    </location>
</feature>
<evidence type="ECO:0000256" key="2">
    <source>
        <dbReference type="ARBA" id="ARBA00022908"/>
    </source>
</evidence>
<keyword evidence="2" id="KW-0229">DNA integration</keyword>
<evidence type="ECO:0000256" key="4">
    <source>
        <dbReference type="ARBA" id="ARBA00023172"/>
    </source>
</evidence>
<evidence type="ECO:0000256" key="1">
    <source>
        <dbReference type="ARBA" id="ARBA00022829"/>
    </source>
</evidence>
<dbReference type="Proteomes" id="UP000295606">
    <property type="component" value="Unassembled WGS sequence"/>
</dbReference>
<evidence type="ECO:0000256" key="3">
    <source>
        <dbReference type="ARBA" id="ARBA00023125"/>
    </source>
</evidence>
<dbReference type="RefSeq" id="WP_133186350.1">
    <property type="nucleotide sequence ID" value="NZ_SMOD01000027.1"/>
</dbReference>
<evidence type="ECO:0000313" key="10">
    <source>
        <dbReference type="Proteomes" id="UP000295606"/>
    </source>
</evidence>
<organism evidence="9 10">
    <name type="scientific">Paraburkholderia guartelaensis</name>
    <dbReference type="NCBI Taxonomy" id="2546446"/>
    <lineage>
        <taxon>Bacteria</taxon>
        <taxon>Pseudomonadati</taxon>
        <taxon>Pseudomonadota</taxon>
        <taxon>Betaproteobacteria</taxon>
        <taxon>Burkholderiales</taxon>
        <taxon>Burkholderiaceae</taxon>
        <taxon>Paraburkholderia</taxon>
    </lineage>
</organism>
<dbReference type="GO" id="GO:0003677">
    <property type="term" value="F:DNA binding"/>
    <property type="evidence" value="ECO:0007669"/>
    <property type="project" value="UniProtKB-UniRule"/>
</dbReference>
<dbReference type="Gene3D" id="1.10.150.130">
    <property type="match status" value="1"/>
</dbReference>
<dbReference type="PANTHER" id="PTHR30349">
    <property type="entry name" value="PHAGE INTEGRASE-RELATED"/>
    <property type="match status" value="1"/>
</dbReference>
<keyword evidence="1" id="KW-0159">Chromosome partition</keyword>
<dbReference type="InterPro" id="IPR011010">
    <property type="entry name" value="DNA_brk_join_enz"/>
</dbReference>
<feature type="region of interest" description="Disordered" evidence="6">
    <location>
        <begin position="1"/>
        <end position="33"/>
    </location>
</feature>
<dbReference type="PANTHER" id="PTHR30349:SF81">
    <property type="entry name" value="TYROSINE RECOMBINASE XERC"/>
    <property type="match status" value="1"/>
</dbReference>
<dbReference type="InterPro" id="IPR044068">
    <property type="entry name" value="CB"/>
</dbReference>
<dbReference type="GO" id="GO:0006310">
    <property type="term" value="P:DNA recombination"/>
    <property type="evidence" value="ECO:0007669"/>
    <property type="project" value="UniProtKB-KW"/>
</dbReference>
<evidence type="ECO:0000259" key="7">
    <source>
        <dbReference type="PROSITE" id="PS51898"/>
    </source>
</evidence>
<dbReference type="InterPro" id="IPR010998">
    <property type="entry name" value="Integrase_recombinase_N"/>
</dbReference>
<dbReference type="GO" id="GO:0015074">
    <property type="term" value="P:DNA integration"/>
    <property type="evidence" value="ECO:0007669"/>
    <property type="project" value="UniProtKB-KW"/>
</dbReference>